<feature type="domain" description="D-serine dehydratase-like" evidence="3">
    <location>
        <begin position="244"/>
        <end position="334"/>
    </location>
</feature>
<keyword evidence="2" id="KW-0456">Lyase</keyword>
<evidence type="ECO:0000259" key="3">
    <source>
        <dbReference type="SMART" id="SM01119"/>
    </source>
</evidence>
<dbReference type="Proteomes" id="UP000294071">
    <property type="component" value="Unassembled WGS sequence"/>
</dbReference>
<organism evidence="4 5">
    <name type="scientific">Nocardioides oleivorans</name>
    <dbReference type="NCBI Taxonomy" id="273676"/>
    <lineage>
        <taxon>Bacteria</taxon>
        <taxon>Bacillati</taxon>
        <taxon>Actinomycetota</taxon>
        <taxon>Actinomycetes</taxon>
        <taxon>Propionibacteriales</taxon>
        <taxon>Nocardioidaceae</taxon>
        <taxon>Nocardioides</taxon>
    </lineage>
</organism>
<dbReference type="AlphaFoldDB" id="A0A4Q2S2W0"/>
<reference evidence="4 5" key="1">
    <citation type="submission" date="2019-01" db="EMBL/GenBank/DDBJ databases">
        <title>Novel species of Nocardioides.</title>
        <authorList>
            <person name="Liu Q."/>
            <person name="Xin Y.-H."/>
        </authorList>
    </citation>
    <scope>NUCLEOTIDE SEQUENCE [LARGE SCALE GENOMIC DNA]</scope>
    <source>
        <strain evidence="4 5">CGMCC 4.6882</strain>
    </source>
</reference>
<dbReference type="PANTHER" id="PTHR28004:SF2">
    <property type="entry name" value="D-SERINE DEHYDRATASE"/>
    <property type="match status" value="1"/>
</dbReference>
<evidence type="ECO:0000313" key="4">
    <source>
        <dbReference type="EMBL" id="RYB94735.1"/>
    </source>
</evidence>
<evidence type="ECO:0000256" key="2">
    <source>
        <dbReference type="ARBA" id="ARBA00023239"/>
    </source>
</evidence>
<protein>
    <submittedName>
        <fullName evidence="4">D-TA family PLP-dependent enzyme</fullName>
    </submittedName>
</protein>
<gene>
    <name evidence="4" type="ORF">EUA93_10490</name>
</gene>
<dbReference type="GO" id="GO:0008721">
    <property type="term" value="F:D-serine ammonia-lyase activity"/>
    <property type="evidence" value="ECO:0007669"/>
    <property type="project" value="TreeGrafter"/>
</dbReference>
<dbReference type="SUPFAM" id="SSF51419">
    <property type="entry name" value="PLP-binding barrel"/>
    <property type="match status" value="1"/>
</dbReference>
<dbReference type="Pfam" id="PF14031">
    <property type="entry name" value="D-ser_dehydrat"/>
    <property type="match status" value="1"/>
</dbReference>
<dbReference type="Gene3D" id="3.20.20.10">
    <property type="entry name" value="Alanine racemase"/>
    <property type="match status" value="1"/>
</dbReference>
<dbReference type="Gene3D" id="2.40.37.20">
    <property type="entry name" value="D-serine dehydratase-like domain"/>
    <property type="match status" value="1"/>
</dbReference>
<evidence type="ECO:0000256" key="1">
    <source>
        <dbReference type="ARBA" id="ARBA00005323"/>
    </source>
</evidence>
<name>A0A4Q2S2W0_9ACTN</name>
<dbReference type="GO" id="GO:0036088">
    <property type="term" value="P:D-serine catabolic process"/>
    <property type="evidence" value="ECO:0007669"/>
    <property type="project" value="TreeGrafter"/>
</dbReference>
<sequence length="348" mass="35376">MADRATPYLRVDVARLRANVERAATSAAEVGVVLRPHAKTHKSADIARLQLASGAVGLTVATVGEAEAFAASGCTDLFIAYPLWLTDALAARLRTLAGSGTRIAIGVDSVDGARRAASRLAGSGVEVVVEVDSGHHRSGAEPASAGEVALAAAPVAVRGVFTFPGHSYSLDGRAAAARDEAGALATARTSLASAGVAAQVVSGGSTPSLEHADTSVLTEVRPGVYVFGDAQQWELGAMPSDDIALTAVATVVSHAGGRAVLDAGSKVLGADRAAYATGSGRLLDHPDARIVQLSEHHAVAELPGPLPALGSRVLVVPNHCCTAVNLADELWPTGHDTPWPVTARGRNA</sequence>
<dbReference type="InterPro" id="IPR001608">
    <property type="entry name" value="Ala_racemase_N"/>
</dbReference>
<comment type="caution">
    <text evidence="4">The sequence shown here is derived from an EMBL/GenBank/DDBJ whole genome shotgun (WGS) entry which is preliminary data.</text>
</comment>
<proteinExistence type="inferred from homology"/>
<dbReference type="InterPro" id="IPR029066">
    <property type="entry name" value="PLP-binding_barrel"/>
</dbReference>
<dbReference type="PANTHER" id="PTHR28004">
    <property type="entry name" value="ZGC:162816-RELATED"/>
    <property type="match status" value="1"/>
</dbReference>
<dbReference type="InterPro" id="IPR042208">
    <property type="entry name" value="D-ser_dehydrat-like_sf"/>
</dbReference>
<dbReference type="EMBL" id="SDWT01000001">
    <property type="protein sequence ID" value="RYB94735.1"/>
    <property type="molecule type" value="Genomic_DNA"/>
</dbReference>
<dbReference type="OrthoDB" id="9811417at2"/>
<accession>A0A4Q2S2W0</accession>
<dbReference type="InterPro" id="IPR026956">
    <property type="entry name" value="D-ser_dehydrat-like_dom"/>
</dbReference>
<keyword evidence="5" id="KW-1185">Reference proteome</keyword>
<dbReference type="RefSeq" id="WP_129400083.1">
    <property type="nucleotide sequence ID" value="NZ_SDWT01000001.1"/>
</dbReference>
<dbReference type="SMART" id="SM01119">
    <property type="entry name" value="D-ser_dehydrat"/>
    <property type="match status" value="1"/>
</dbReference>
<comment type="similarity">
    <text evidence="1">Belongs to the DSD1 family.</text>
</comment>
<evidence type="ECO:0000313" key="5">
    <source>
        <dbReference type="Proteomes" id="UP000294071"/>
    </source>
</evidence>
<dbReference type="Pfam" id="PF01168">
    <property type="entry name" value="Ala_racemase_N"/>
    <property type="match status" value="1"/>
</dbReference>
<dbReference type="InterPro" id="IPR051466">
    <property type="entry name" value="D-amino_acid_metab_enzyme"/>
</dbReference>